<name>A0A6A6PIB6_9PEZI</name>
<feature type="region of interest" description="Disordered" evidence="1">
    <location>
        <begin position="1"/>
        <end position="27"/>
    </location>
</feature>
<evidence type="ECO:0000313" key="2">
    <source>
        <dbReference type="EMBL" id="KAF2479273.1"/>
    </source>
</evidence>
<feature type="compositionally biased region" description="Basic residues" evidence="1">
    <location>
        <begin position="1"/>
        <end position="18"/>
    </location>
</feature>
<keyword evidence="3" id="KW-1185">Reference proteome</keyword>
<dbReference type="OrthoDB" id="3596986at2759"/>
<dbReference type="SUPFAM" id="SSF69848">
    <property type="entry name" value="LCCL domain"/>
    <property type="match status" value="1"/>
</dbReference>
<dbReference type="EMBL" id="MU001642">
    <property type="protein sequence ID" value="KAF2479273.1"/>
    <property type="molecule type" value="Genomic_DNA"/>
</dbReference>
<reference evidence="2" key="1">
    <citation type="journal article" date="2020" name="Stud. Mycol.">
        <title>101 Dothideomycetes genomes: a test case for predicting lifestyles and emergence of pathogens.</title>
        <authorList>
            <person name="Haridas S."/>
            <person name="Albert R."/>
            <person name="Binder M."/>
            <person name="Bloem J."/>
            <person name="Labutti K."/>
            <person name="Salamov A."/>
            <person name="Andreopoulos B."/>
            <person name="Baker S."/>
            <person name="Barry K."/>
            <person name="Bills G."/>
            <person name="Bluhm B."/>
            <person name="Cannon C."/>
            <person name="Castanera R."/>
            <person name="Culley D."/>
            <person name="Daum C."/>
            <person name="Ezra D."/>
            <person name="Gonzalez J."/>
            <person name="Henrissat B."/>
            <person name="Kuo A."/>
            <person name="Liang C."/>
            <person name="Lipzen A."/>
            <person name="Lutzoni F."/>
            <person name="Magnuson J."/>
            <person name="Mondo S."/>
            <person name="Nolan M."/>
            <person name="Ohm R."/>
            <person name="Pangilinan J."/>
            <person name="Park H.-J."/>
            <person name="Ramirez L."/>
            <person name="Alfaro M."/>
            <person name="Sun H."/>
            <person name="Tritt A."/>
            <person name="Yoshinaga Y."/>
            <person name="Zwiers L.-H."/>
            <person name="Turgeon B."/>
            <person name="Goodwin S."/>
            <person name="Spatafora J."/>
            <person name="Crous P."/>
            <person name="Grigoriev I."/>
        </authorList>
    </citation>
    <scope>NUCLEOTIDE SEQUENCE</scope>
    <source>
        <strain evidence="2">CBS 113389</strain>
    </source>
</reference>
<proteinExistence type="predicted"/>
<feature type="region of interest" description="Disordered" evidence="1">
    <location>
        <begin position="159"/>
        <end position="202"/>
    </location>
</feature>
<sequence>HVHAPHTHTVQHHHHHAARPVPARKPTTTVVSKKLVEECAKKPRSHLGSQVYKSEPSVPRLEAIDVHARVKHHNSMTPIPYFEGKENCTYTVRVPRDYVAHQSSSDQGSSCLEEICNHRQVWGTDVYTDDSDVVAAAVHSGWLKGDFGEFNDDLRELEAEPREDGEAPAQEGGEAEDATAPPHSLTNRPRKPASPPPGRDAHITLLLLPPLEHYASTTQHHIRSREWAGNHDGMSFMIHRIDFVDEAPGSRFRERGAKTRKARI</sequence>
<dbReference type="Pfam" id="PF08642">
    <property type="entry name" value="Rxt3"/>
    <property type="match status" value="1"/>
</dbReference>
<organism evidence="2 3">
    <name type="scientific">Neohortaea acidophila</name>
    <dbReference type="NCBI Taxonomy" id="245834"/>
    <lineage>
        <taxon>Eukaryota</taxon>
        <taxon>Fungi</taxon>
        <taxon>Dikarya</taxon>
        <taxon>Ascomycota</taxon>
        <taxon>Pezizomycotina</taxon>
        <taxon>Dothideomycetes</taxon>
        <taxon>Dothideomycetidae</taxon>
        <taxon>Mycosphaerellales</taxon>
        <taxon>Teratosphaeriaceae</taxon>
        <taxon>Neohortaea</taxon>
    </lineage>
</organism>
<dbReference type="Gene3D" id="2.170.130.20">
    <property type="entry name" value="LCCL-like domain"/>
    <property type="match status" value="1"/>
</dbReference>
<evidence type="ECO:0000256" key="1">
    <source>
        <dbReference type="SAM" id="MobiDB-lite"/>
    </source>
</evidence>
<dbReference type="InterPro" id="IPR036609">
    <property type="entry name" value="LCCL_sf"/>
</dbReference>
<dbReference type="AlphaFoldDB" id="A0A6A6PIB6"/>
<gene>
    <name evidence="2" type="ORF">BDY17DRAFT_235075</name>
</gene>
<dbReference type="RefSeq" id="XP_033585843.1">
    <property type="nucleotide sequence ID" value="XM_033730284.1"/>
</dbReference>
<feature type="non-terminal residue" evidence="2">
    <location>
        <position position="1"/>
    </location>
</feature>
<protein>
    <submittedName>
        <fullName evidence="2">Histone deacetylation protein Rxt3-domain-containing protein</fullName>
    </submittedName>
</protein>
<dbReference type="GeneID" id="54471286"/>
<dbReference type="Proteomes" id="UP000799767">
    <property type="component" value="Unassembled WGS sequence"/>
</dbReference>
<dbReference type="InterPro" id="IPR013951">
    <property type="entry name" value="Rxt3"/>
</dbReference>
<feature type="non-terminal residue" evidence="2">
    <location>
        <position position="264"/>
    </location>
</feature>
<accession>A0A6A6PIB6</accession>
<evidence type="ECO:0000313" key="3">
    <source>
        <dbReference type="Proteomes" id="UP000799767"/>
    </source>
</evidence>